<dbReference type="Gene3D" id="3.30.60.30">
    <property type="match status" value="3"/>
</dbReference>
<feature type="domain" description="Kazal-like" evidence="2">
    <location>
        <begin position="17"/>
        <end position="72"/>
    </location>
</feature>
<feature type="signal peptide" evidence="1">
    <location>
        <begin position="1"/>
        <end position="18"/>
    </location>
</feature>
<dbReference type="Pfam" id="PF00050">
    <property type="entry name" value="Kazal_1"/>
    <property type="match status" value="1"/>
</dbReference>
<dbReference type="OMA" id="MENSHCA"/>
<feature type="domain" description="Kazal-like" evidence="2">
    <location>
        <begin position="143"/>
        <end position="198"/>
    </location>
</feature>
<reference evidence="3 4" key="1">
    <citation type="submission" date="2020-11" db="EMBL/GenBank/DDBJ databases">
        <authorList>
            <person name="Wallbank WR R."/>
            <person name="Pardo Diaz C."/>
            <person name="Kozak K."/>
            <person name="Martin S."/>
            <person name="Jiggins C."/>
            <person name="Moest M."/>
            <person name="Warren A I."/>
            <person name="Generalovic N T."/>
            <person name="Byers J.R.P. K."/>
            <person name="Montejo-Kovacevich G."/>
            <person name="Yen C E."/>
        </authorList>
    </citation>
    <scope>NUCLEOTIDE SEQUENCE [LARGE SCALE GENOMIC DNA]</scope>
</reference>
<protein>
    <recommendedName>
        <fullName evidence="2">Kazal-like domain-containing protein</fullName>
    </recommendedName>
</protein>
<keyword evidence="4" id="KW-1185">Reference proteome</keyword>
<dbReference type="PROSITE" id="PS51465">
    <property type="entry name" value="KAZAL_2"/>
    <property type="match status" value="2"/>
</dbReference>
<organism evidence="3 4">
    <name type="scientific">Hermetia illucens</name>
    <name type="common">Black soldier fly</name>
    <dbReference type="NCBI Taxonomy" id="343691"/>
    <lineage>
        <taxon>Eukaryota</taxon>
        <taxon>Metazoa</taxon>
        <taxon>Ecdysozoa</taxon>
        <taxon>Arthropoda</taxon>
        <taxon>Hexapoda</taxon>
        <taxon>Insecta</taxon>
        <taxon>Pterygota</taxon>
        <taxon>Neoptera</taxon>
        <taxon>Endopterygota</taxon>
        <taxon>Diptera</taxon>
        <taxon>Brachycera</taxon>
        <taxon>Stratiomyomorpha</taxon>
        <taxon>Stratiomyidae</taxon>
        <taxon>Hermetiinae</taxon>
        <taxon>Hermetia</taxon>
    </lineage>
</organism>
<dbReference type="Proteomes" id="UP000594454">
    <property type="component" value="Chromosome 3"/>
</dbReference>
<name>A0A7R8YT48_HERIL</name>
<dbReference type="PROSITE" id="PS51257">
    <property type="entry name" value="PROKAR_LIPOPROTEIN"/>
    <property type="match status" value="1"/>
</dbReference>
<dbReference type="CDD" id="cd00104">
    <property type="entry name" value="KAZAL_FS"/>
    <property type="match status" value="1"/>
</dbReference>
<dbReference type="InterPro" id="IPR036058">
    <property type="entry name" value="Kazal_dom_sf"/>
</dbReference>
<dbReference type="EMBL" id="LR899011">
    <property type="protein sequence ID" value="CAD7084592.1"/>
    <property type="molecule type" value="Genomic_DNA"/>
</dbReference>
<accession>A0A7R8YT48</accession>
<evidence type="ECO:0000313" key="3">
    <source>
        <dbReference type="EMBL" id="CAD7084592.1"/>
    </source>
</evidence>
<dbReference type="SUPFAM" id="SSF100895">
    <property type="entry name" value="Kazal-type serine protease inhibitors"/>
    <property type="match status" value="3"/>
</dbReference>
<dbReference type="InterPro" id="IPR002350">
    <property type="entry name" value="Kazal_dom"/>
</dbReference>
<dbReference type="Pfam" id="PF07648">
    <property type="entry name" value="Kazal_2"/>
    <property type="match status" value="2"/>
</dbReference>
<evidence type="ECO:0000256" key="1">
    <source>
        <dbReference type="SAM" id="SignalP"/>
    </source>
</evidence>
<feature type="chain" id="PRO_5030923897" description="Kazal-like domain-containing protein" evidence="1">
    <location>
        <begin position="19"/>
        <end position="202"/>
    </location>
</feature>
<gene>
    <name evidence="3" type="ORF">HERILL_LOCUS7479</name>
</gene>
<evidence type="ECO:0000313" key="4">
    <source>
        <dbReference type="Proteomes" id="UP000594454"/>
    </source>
</evidence>
<dbReference type="SMART" id="SM00280">
    <property type="entry name" value="KAZAL"/>
    <property type="match status" value="2"/>
</dbReference>
<proteinExistence type="predicted"/>
<dbReference type="InParanoid" id="A0A7R8YT48"/>
<keyword evidence="1" id="KW-0732">Signal</keyword>
<dbReference type="OrthoDB" id="328123at2759"/>
<sequence>MKCQVIFLLLSAIVGCKASSVPCEVPCTKEMVPVCGTDGDNFVVFSNACLMNNQKCKDGKSWTKSDLRSCGLYDSRDEVKDDCQGGCPALVLPVCGYNGDNFKLFVNACMMENSHCAFPKEKAYTSVPLSMCQTSTGSIQSRSSDLPECPLACTEIYTPTCGYDGNEYKVFGNKCALQAYNCLRTESWQTVSLELCPKEAQL</sequence>
<dbReference type="AlphaFoldDB" id="A0A7R8YT48"/>
<evidence type="ECO:0000259" key="2">
    <source>
        <dbReference type="PROSITE" id="PS51465"/>
    </source>
</evidence>